<accession>A0A9N9NII4</accession>
<dbReference type="InterPro" id="IPR000845">
    <property type="entry name" value="Nucleoside_phosphorylase_d"/>
</dbReference>
<dbReference type="InterPro" id="IPR018099">
    <property type="entry name" value="Purine_phosphorylase-2_CS"/>
</dbReference>
<feature type="domain" description="Nucleoside phosphorylase" evidence="6">
    <location>
        <begin position="17"/>
        <end position="230"/>
    </location>
</feature>
<dbReference type="GO" id="GO:0017061">
    <property type="term" value="F:S-methyl-5-thioadenosine phosphorylase activity"/>
    <property type="evidence" value="ECO:0007669"/>
    <property type="project" value="InterPro"/>
</dbReference>
<evidence type="ECO:0000256" key="3">
    <source>
        <dbReference type="ARBA" id="ARBA00022679"/>
    </source>
</evidence>
<evidence type="ECO:0000313" key="7">
    <source>
        <dbReference type="EMBL" id="CAG8736005.1"/>
    </source>
</evidence>
<keyword evidence="5" id="KW-0812">Transmembrane</keyword>
<dbReference type="Pfam" id="PF01048">
    <property type="entry name" value="PNP_UDP_1"/>
    <property type="match status" value="1"/>
</dbReference>
<evidence type="ECO:0000256" key="2">
    <source>
        <dbReference type="ARBA" id="ARBA00022676"/>
    </source>
</evidence>
<dbReference type="PANTHER" id="PTHR42679:SF2">
    <property type="entry name" value="S-METHYL-5'-THIOADENOSINE PHOSPHORYLASE"/>
    <property type="match status" value="1"/>
</dbReference>
<dbReference type="InterPro" id="IPR035994">
    <property type="entry name" value="Nucleoside_phosphorylase_sf"/>
</dbReference>
<feature type="transmembrane region" description="Helical" evidence="5">
    <location>
        <begin position="277"/>
        <end position="296"/>
    </location>
</feature>
<organism evidence="7 8">
    <name type="scientific">Ambispora leptoticha</name>
    <dbReference type="NCBI Taxonomy" id="144679"/>
    <lineage>
        <taxon>Eukaryota</taxon>
        <taxon>Fungi</taxon>
        <taxon>Fungi incertae sedis</taxon>
        <taxon>Mucoromycota</taxon>
        <taxon>Glomeromycotina</taxon>
        <taxon>Glomeromycetes</taxon>
        <taxon>Archaeosporales</taxon>
        <taxon>Ambisporaceae</taxon>
        <taxon>Ambispora</taxon>
    </lineage>
</organism>
<feature type="non-terminal residue" evidence="7">
    <location>
        <position position="373"/>
    </location>
</feature>
<dbReference type="EMBL" id="CAJVPS010032828">
    <property type="protein sequence ID" value="CAG8736005.1"/>
    <property type="molecule type" value="Genomic_DNA"/>
</dbReference>
<reference evidence="7" key="1">
    <citation type="submission" date="2021-06" db="EMBL/GenBank/DDBJ databases">
        <authorList>
            <person name="Kallberg Y."/>
            <person name="Tangrot J."/>
            <person name="Rosling A."/>
        </authorList>
    </citation>
    <scope>NUCLEOTIDE SEQUENCE</scope>
    <source>
        <strain evidence="7">FL130A</strain>
    </source>
</reference>
<evidence type="ECO:0000256" key="5">
    <source>
        <dbReference type="SAM" id="Phobius"/>
    </source>
</evidence>
<dbReference type="FunFam" id="3.40.50.1580:FF:000008">
    <property type="entry name" value="S-methyl-5'-thioadenosine phosphorylase"/>
    <property type="match status" value="1"/>
</dbReference>
<dbReference type="PANTHER" id="PTHR42679">
    <property type="entry name" value="S-METHYL-5'-THIOADENOSINE PHOSPHORYLASE"/>
    <property type="match status" value="1"/>
</dbReference>
<dbReference type="GO" id="GO:0019509">
    <property type="term" value="P:L-methionine salvage from methylthioadenosine"/>
    <property type="evidence" value="ECO:0007669"/>
    <property type="project" value="TreeGrafter"/>
</dbReference>
<dbReference type="Gene3D" id="3.40.50.1580">
    <property type="entry name" value="Nucleoside phosphorylase domain"/>
    <property type="match status" value="1"/>
</dbReference>
<dbReference type="GO" id="GO:0005829">
    <property type="term" value="C:cytosol"/>
    <property type="evidence" value="ECO:0007669"/>
    <property type="project" value="TreeGrafter"/>
</dbReference>
<keyword evidence="5" id="KW-0472">Membrane</keyword>
<keyword evidence="4" id="KW-0660">Purine salvage</keyword>
<keyword evidence="5" id="KW-1133">Transmembrane helix</keyword>
<evidence type="ECO:0000256" key="1">
    <source>
        <dbReference type="ARBA" id="ARBA00006751"/>
    </source>
</evidence>
<name>A0A9N9NII4_9GLOM</name>
<feature type="non-terminal residue" evidence="7">
    <location>
        <position position="1"/>
    </location>
</feature>
<gene>
    <name evidence="7" type="ORF">ALEPTO_LOCUS12791</name>
</gene>
<keyword evidence="8" id="KW-1185">Reference proteome</keyword>
<dbReference type="SUPFAM" id="SSF53167">
    <property type="entry name" value="Purine and uridine phosphorylases"/>
    <property type="match status" value="1"/>
</dbReference>
<evidence type="ECO:0000259" key="6">
    <source>
        <dbReference type="Pfam" id="PF01048"/>
    </source>
</evidence>
<dbReference type="HAMAP" id="MF_01963">
    <property type="entry name" value="MTAP"/>
    <property type="match status" value="1"/>
</dbReference>
<keyword evidence="2" id="KW-0328">Glycosyltransferase</keyword>
<dbReference type="AlphaFoldDB" id="A0A9N9NII4"/>
<dbReference type="Proteomes" id="UP000789508">
    <property type="component" value="Unassembled WGS sequence"/>
</dbReference>
<keyword evidence="3" id="KW-0808">Transferase</keyword>
<evidence type="ECO:0000256" key="4">
    <source>
        <dbReference type="ARBA" id="ARBA00022726"/>
    </source>
</evidence>
<dbReference type="CDD" id="cd09010">
    <property type="entry name" value="MTAP_SsMTAPII_like_MTIP"/>
    <property type="match status" value="1"/>
</dbReference>
<comment type="similarity">
    <text evidence="1">Belongs to the PNP/MTAP phosphorylase family.</text>
</comment>
<protein>
    <submittedName>
        <fullName evidence="7">13411_t:CDS:1</fullName>
    </submittedName>
</protein>
<dbReference type="OrthoDB" id="431409at2759"/>
<dbReference type="InterPro" id="IPR010044">
    <property type="entry name" value="MTAP"/>
</dbReference>
<sequence>PWGYPSSKIKIMKHGENGTKIAFLSRHGVGHTLNPSEIPSRANIAALKHLGAKVIIAYSAVGSLQQEIKPRDFVIPSQIIDRTKGIRPSTFFENGIAAHAMFGDPFNAELTNIIWSARESIFGDNNNKSDVDGVNVEMHKDKTLICMEGPQFSTRAESRLYRSWGCDVINMSALPEAKLAREAEIAYQMICMSTDYDSWREEVGVVTVDVVVNNIQKNSENAKKLLSAILPGIERALDEGKFEEIVGTMKFSSITSQSMRNPETLKKLEYILPGLKFSSFFAYPIFLIFLIIILLSPQPPKKFFIKDGGAKLEEQRISVLKPPEIISLGKEPDKLQAHDNSNDEATKTRIMMSGSLKLGENSYDLWFWRAGSW</sequence>
<dbReference type="PROSITE" id="PS01240">
    <property type="entry name" value="PNP_MTAP_2"/>
    <property type="match status" value="1"/>
</dbReference>
<evidence type="ECO:0000313" key="8">
    <source>
        <dbReference type="Proteomes" id="UP000789508"/>
    </source>
</evidence>
<comment type="caution">
    <text evidence="7">The sequence shown here is derived from an EMBL/GenBank/DDBJ whole genome shotgun (WGS) entry which is preliminary data.</text>
</comment>
<proteinExistence type="inferred from homology"/>
<dbReference type="GO" id="GO:0006166">
    <property type="term" value="P:purine ribonucleoside salvage"/>
    <property type="evidence" value="ECO:0007669"/>
    <property type="project" value="UniProtKB-KW"/>
</dbReference>